<dbReference type="InterPro" id="IPR018365">
    <property type="entry name" value="Cell_cycle_FtsW-rel_CS"/>
</dbReference>
<feature type="transmembrane region" description="Helical" evidence="21">
    <location>
        <begin position="264"/>
        <end position="289"/>
    </location>
</feature>
<comment type="pathway">
    <text evidence="2">Cell wall biogenesis; peptidoglycan biosynthesis.</text>
</comment>
<evidence type="ECO:0000256" key="15">
    <source>
        <dbReference type="ARBA" id="ARBA00033270"/>
    </source>
</evidence>
<accession>A0A2H0KQ17</accession>
<keyword evidence="11 21" id="KW-0472">Membrane</keyword>
<dbReference type="GO" id="GO:0009252">
    <property type="term" value="P:peptidoglycan biosynthetic process"/>
    <property type="evidence" value="ECO:0007669"/>
    <property type="project" value="UniProtKB-KW"/>
</dbReference>
<evidence type="ECO:0000256" key="13">
    <source>
        <dbReference type="ARBA" id="ARBA00023316"/>
    </source>
</evidence>
<reference evidence="22 23" key="1">
    <citation type="submission" date="2017-09" db="EMBL/GenBank/DDBJ databases">
        <title>Depth-based differentiation of microbial function through sediment-hosted aquifers and enrichment of novel symbionts in the deep terrestrial subsurface.</title>
        <authorList>
            <person name="Probst A.J."/>
            <person name="Ladd B."/>
            <person name="Jarett J.K."/>
            <person name="Geller-Mcgrath D.E."/>
            <person name="Sieber C.M."/>
            <person name="Emerson J.B."/>
            <person name="Anantharaman K."/>
            <person name="Thomas B.C."/>
            <person name="Malmstrom R."/>
            <person name="Stieglmeier M."/>
            <person name="Klingl A."/>
            <person name="Woyke T."/>
            <person name="Ryan C.M."/>
            <person name="Banfield J.F."/>
        </authorList>
    </citation>
    <scope>NUCLEOTIDE SEQUENCE [LARGE SCALE GENOMIC DNA]</scope>
    <source>
        <strain evidence="22">CG11_big_fil_rev_8_21_14_0_20_44_10</strain>
    </source>
</reference>
<dbReference type="AlphaFoldDB" id="A0A2H0KQ17"/>
<keyword evidence="9" id="KW-0573">Peptidoglycan synthesis</keyword>
<comment type="subcellular location">
    <subcellularLocation>
        <location evidence="1">Cell membrane</location>
        <topology evidence="1">Multi-pass membrane protein</topology>
    </subcellularLocation>
</comment>
<gene>
    <name evidence="22" type="primary">ftsW</name>
    <name evidence="22" type="ORF">COV85_03390</name>
</gene>
<evidence type="ECO:0000256" key="18">
    <source>
        <dbReference type="ARBA" id="ARBA00041418"/>
    </source>
</evidence>
<evidence type="ECO:0000256" key="19">
    <source>
        <dbReference type="ARBA" id="ARBA00044770"/>
    </source>
</evidence>
<feature type="transmembrane region" description="Helical" evidence="21">
    <location>
        <begin position="7"/>
        <end position="28"/>
    </location>
</feature>
<evidence type="ECO:0000256" key="21">
    <source>
        <dbReference type="SAM" id="Phobius"/>
    </source>
</evidence>
<dbReference type="InterPro" id="IPR001182">
    <property type="entry name" value="FtsW/RodA"/>
</dbReference>
<evidence type="ECO:0000256" key="20">
    <source>
        <dbReference type="ARBA" id="ARBA00049902"/>
    </source>
</evidence>
<evidence type="ECO:0000256" key="12">
    <source>
        <dbReference type="ARBA" id="ARBA00023306"/>
    </source>
</evidence>
<keyword evidence="6" id="KW-0808">Transferase</keyword>
<evidence type="ECO:0000256" key="16">
    <source>
        <dbReference type="ARBA" id="ARBA00038053"/>
    </source>
</evidence>
<feature type="transmembrane region" description="Helical" evidence="21">
    <location>
        <begin position="48"/>
        <end position="66"/>
    </location>
</feature>
<keyword evidence="4" id="KW-0132">Cell division</keyword>
<dbReference type="PANTHER" id="PTHR30474:SF2">
    <property type="entry name" value="PEPTIDOGLYCAN GLYCOSYLTRANSFERASE FTSW-RELATED"/>
    <property type="match status" value="1"/>
</dbReference>
<comment type="catalytic activity">
    <reaction evidence="20">
        <text>[GlcNAc-(1-&gt;4)-Mur2Ac(oyl-L-Ala-gamma-D-Glu-L-Lys-D-Ala-D-Ala)](n)-di-trans,octa-cis-undecaprenyl diphosphate + beta-D-GlcNAc-(1-&gt;4)-Mur2Ac(oyl-L-Ala-gamma-D-Glu-L-Lys-D-Ala-D-Ala)-di-trans,octa-cis-undecaprenyl diphosphate = [GlcNAc-(1-&gt;4)-Mur2Ac(oyl-L-Ala-gamma-D-Glu-L-Lys-D-Ala-D-Ala)](n+1)-di-trans,octa-cis-undecaprenyl diphosphate + di-trans,octa-cis-undecaprenyl diphosphate + H(+)</text>
        <dbReference type="Rhea" id="RHEA:23708"/>
        <dbReference type="Rhea" id="RHEA-COMP:9602"/>
        <dbReference type="Rhea" id="RHEA-COMP:9603"/>
        <dbReference type="ChEBI" id="CHEBI:15378"/>
        <dbReference type="ChEBI" id="CHEBI:58405"/>
        <dbReference type="ChEBI" id="CHEBI:60033"/>
        <dbReference type="ChEBI" id="CHEBI:78435"/>
        <dbReference type="EC" id="2.4.99.28"/>
    </reaction>
</comment>
<evidence type="ECO:0000256" key="14">
    <source>
        <dbReference type="ARBA" id="ARBA00032370"/>
    </source>
</evidence>
<keyword evidence="10 21" id="KW-1133">Transmembrane helix</keyword>
<dbReference type="GO" id="GO:0008360">
    <property type="term" value="P:regulation of cell shape"/>
    <property type="evidence" value="ECO:0007669"/>
    <property type="project" value="UniProtKB-KW"/>
</dbReference>
<feature type="transmembrane region" description="Helical" evidence="21">
    <location>
        <begin position="301"/>
        <end position="326"/>
    </location>
</feature>
<feature type="transmembrane region" description="Helical" evidence="21">
    <location>
        <begin position="141"/>
        <end position="159"/>
    </location>
</feature>
<evidence type="ECO:0000256" key="6">
    <source>
        <dbReference type="ARBA" id="ARBA00022679"/>
    </source>
</evidence>
<evidence type="ECO:0000256" key="4">
    <source>
        <dbReference type="ARBA" id="ARBA00022618"/>
    </source>
</evidence>
<dbReference type="PROSITE" id="PS00428">
    <property type="entry name" value="FTSW_RODA_SPOVE"/>
    <property type="match status" value="1"/>
</dbReference>
<evidence type="ECO:0000256" key="3">
    <source>
        <dbReference type="ARBA" id="ARBA00022475"/>
    </source>
</evidence>
<feature type="transmembrane region" description="Helical" evidence="21">
    <location>
        <begin position="111"/>
        <end position="129"/>
    </location>
</feature>
<comment type="similarity">
    <text evidence="16">Belongs to the SEDS family. FtsW subfamily.</text>
</comment>
<dbReference type="Proteomes" id="UP000231550">
    <property type="component" value="Unassembled WGS sequence"/>
</dbReference>
<evidence type="ECO:0000256" key="5">
    <source>
        <dbReference type="ARBA" id="ARBA00022676"/>
    </source>
</evidence>
<comment type="caution">
    <text evidence="22">The sequence shown here is derived from an EMBL/GenBank/DDBJ whole genome shotgun (WGS) entry which is preliminary data.</text>
</comment>
<dbReference type="NCBIfam" id="TIGR02614">
    <property type="entry name" value="ftsW"/>
    <property type="match status" value="1"/>
</dbReference>
<evidence type="ECO:0000256" key="9">
    <source>
        <dbReference type="ARBA" id="ARBA00022984"/>
    </source>
</evidence>
<evidence type="ECO:0000313" key="22">
    <source>
        <dbReference type="EMBL" id="PIQ74207.1"/>
    </source>
</evidence>
<name>A0A2H0KQ17_9BACT</name>
<evidence type="ECO:0000256" key="1">
    <source>
        <dbReference type="ARBA" id="ARBA00004651"/>
    </source>
</evidence>
<dbReference type="GO" id="GO:0032153">
    <property type="term" value="C:cell division site"/>
    <property type="evidence" value="ECO:0007669"/>
    <property type="project" value="TreeGrafter"/>
</dbReference>
<dbReference type="Pfam" id="PF01098">
    <property type="entry name" value="FTSW_RODA_SPOVE"/>
    <property type="match status" value="1"/>
</dbReference>
<organism evidence="22 23">
    <name type="scientific">Candidatus Portnoybacteria bacterium CG11_big_fil_rev_8_21_14_0_20_44_10</name>
    <dbReference type="NCBI Taxonomy" id="1974818"/>
    <lineage>
        <taxon>Bacteria</taxon>
        <taxon>Candidatus Portnoyibacteriota</taxon>
    </lineage>
</organism>
<keyword evidence="5" id="KW-0328">Glycosyltransferase</keyword>
<dbReference type="GO" id="GO:0071555">
    <property type="term" value="P:cell wall organization"/>
    <property type="evidence" value="ECO:0007669"/>
    <property type="project" value="UniProtKB-KW"/>
</dbReference>
<evidence type="ECO:0000256" key="10">
    <source>
        <dbReference type="ARBA" id="ARBA00022989"/>
    </source>
</evidence>
<dbReference type="GO" id="GO:0051301">
    <property type="term" value="P:cell division"/>
    <property type="evidence" value="ECO:0007669"/>
    <property type="project" value="UniProtKB-KW"/>
</dbReference>
<evidence type="ECO:0000256" key="2">
    <source>
        <dbReference type="ARBA" id="ARBA00004752"/>
    </source>
</evidence>
<feature type="transmembrane region" description="Helical" evidence="21">
    <location>
        <begin position="190"/>
        <end position="208"/>
    </location>
</feature>
<feature type="transmembrane region" description="Helical" evidence="21">
    <location>
        <begin position="165"/>
        <end position="185"/>
    </location>
</feature>
<protein>
    <recommendedName>
        <fullName evidence="17">Probable peptidoglycan glycosyltransferase FtsW</fullName>
        <ecNumber evidence="19">2.4.99.28</ecNumber>
    </recommendedName>
    <alternativeName>
        <fullName evidence="18">Cell division protein FtsW</fullName>
    </alternativeName>
    <alternativeName>
        <fullName evidence="15">Cell wall polymerase</fullName>
    </alternativeName>
    <alternativeName>
        <fullName evidence="14">Peptidoglycan polymerase</fullName>
    </alternativeName>
</protein>
<feature type="transmembrane region" description="Helical" evidence="21">
    <location>
        <begin position="73"/>
        <end position="91"/>
    </location>
</feature>
<keyword evidence="13" id="KW-0961">Cell wall biogenesis/degradation</keyword>
<keyword evidence="8" id="KW-0133">Cell shape</keyword>
<dbReference type="PANTHER" id="PTHR30474">
    <property type="entry name" value="CELL CYCLE PROTEIN"/>
    <property type="match status" value="1"/>
</dbReference>
<dbReference type="GO" id="GO:0005886">
    <property type="term" value="C:plasma membrane"/>
    <property type="evidence" value="ECO:0007669"/>
    <property type="project" value="UniProtKB-SubCell"/>
</dbReference>
<keyword evidence="12" id="KW-0131">Cell cycle</keyword>
<evidence type="ECO:0000256" key="8">
    <source>
        <dbReference type="ARBA" id="ARBA00022960"/>
    </source>
</evidence>
<dbReference type="EC" id="2.4.99.28" evidence="19"/>
<feature type="transmembrane region" description="Helical" evidence="21">
    <location>
        <begin position="338"/>
        <end position="359"/>
    </location>
</feature>
<dbReference type="InterPro" id="IPR013437">
    <property type="entry name" value="FtsW"/>
</dbReference>
<evidence type="ECO:0000256" key="11">
    <source>
        <dbReference type="ARBA" id="ARBA00023136"/>
    </source>
</evidence>
<evidence type="ECO:0000256" key="7">
    <source>
        <dbReference type="ARBA" id="ARBA00022692"/>
    </source>
</evidence>
<proteinExistence type="inferred from homology"/>
<dbReference type="GO" id="GO:0008955">
    <property type="term" value="F:peptidoglycan glycosyltransferase activity"/>
    <property type="evidence" value="ECO:0007669"/>
    <property type="project" value="UniProtKB-EC"/>
</dbReference>
<evidence type="ECO:0000313" key="23">
    <source>
        <dbReference type="Proteomes" id="UP000231550"/>
    </source>
</evidence>
<sequence>MKSHHPDYILLGAVTILIVLGLVMLSSASNVKSLDQFGQPYYYLKHQLLYGLLIGVLCASIAYKINYRVLKKLSFFIFLVAVALLLLTLLPGLGFRTGGSTRWISFGEYSFQPSEIAKLALIIYLASWLDDKTKLINSFKNVFVPFLIILSLVVGPIILQPNIGTAGVMGLTAIAIFFAAGARFWQVGSILLMGITALFAYVKIFPHATNRFLIFIHPELDPQGAGYQINQALLAVGSGRVFGLGLNQSIQKYNYLPEPMGDSIFAIIAEELGFIGVAIIMALFVTLAIRGFRIAKEAPDNYAKLLAVGITSWLVIQAFVNIAAISGLMPLTGVPLPLVSYGGTAFLVSLSGVGILLNISKYSKT</sequence>
<dbReference type="GO" id="GO:0015648">
    <property type="term" value="F:lipid-linked peptidoglycan transporter activity"/>
    <property type="evidence" value="ECO:0007669"/>
    <property type="project" value="TreeGrafter"/>
</dbReference>
<evidence type="ECO:0000256" key="17">
    <source>
        <dbReference type="ARBA" id="ARBA00041185"/>
    </source>
</evidence>
<keyword evidence="7 21" id="KW-0812">Transmembrane</keyword>
<dbReference type="EMBL" id="PCVN01000086">
    <property type="protein sequence ID" value="PIQ74207.1"/>
    <property type="molecule type" value="Genomic_DNA"/>
</dbReference>
<keyword evidence="3" id="KW-1003">Cell membrane</keyword>